<organism evidence="1 2">
    <name type="scientific">Paeniglutamicibacter gangotriensis</name>
    <dbReference type="NCBI Taxonomy" id="254787"/>
    <lineage>
        <taxon>Bacteria</taxon>
        <taxon>Bacillati</taxon>
        <taxon>Actinomycetota</taxon>
        <taxon>Actinomycetes</taxon>
        <taxon>Micrococcales</taxon>
        <taxon>Micrococcaceae</taxon>
        <taxon>Paeniglutamicibacter</taxon>
    </lineage>
</organism>
<comment type="caution">
    <text evidence="1">The sequence shown here is derived from an EMBL/GenBank/DDBJ whole genome shotgun (WGS) entry which is preliminary data.</text>
</comment>
<gene>
    <name evidence="1" type="ORF">FQ154_17120</name>
</gene>
<sequence>MSIDAVVGSAAVRTNELGIREIVRRLNAGLGPTLVAGLAGSKDRRISHKWAKEDGPEPNDAAVRRLMAAIRLWTELSEAHGEHVARLWFIGSNPWLDEDSPVEAIMEDRYKETRAAANAMLTGGFSG</sequence>
<evidence type="ECO:0000313" key="2">
    <source>
        <dbReference type="Proteomes" id="UP000323856"/>
    </source>
</evidence>
<dbReference type="AlphaFoldDB" id="A0A5B0E716"/>
<dbReference type="OrthoDB" id="4748714at2"/>
<proteinExistence type="predicted"/>
<name>A0A5B0E716_9MICC</name>
<reference evidence="1 2" key="1">
    <citation type="submission" date="2019-07" db="EMBL/GenBank/DDBJ databases">
        <title>Analysis of the biochemical properties, biological activity and biotechnological potential of siderophores and biosurfactants produced by Antarctic psychrotolerant bacteria.</title>
        <authorList>
            <person name="Styczynski M."/>
            <person name="Krucon T."/>
            <person name="Decewicz P."/>
            <person name="Dziewit L."/>
        </authorList>
    </citation>
    <scope>NUCLEOTIDE SEQUENCE [LARGE SCALE GENOMIC DNA]</scope>
    <source>
        <strain evidence="1 2">ANT_H27</strain>
    </source>
</reference>
<dbReference type="EMBL" id="VOBL01000022">
    <property type="protein sequence ID" value="KAA0973731.1"/>
    <property type="molecule type" value="Genomic_DNA"/>
</dbReference>
<protein>
    <submittedName>
        <fullName evidence="1">Uncharacterized protein</fullName>
    </submittedName>
</protein>
<accession>A0A5B0E716</accession>
<dbReference type="Proteomes" id="UP000323856">
    <property type="component" value="Unassembled WGS sequence"/>
</dbReference>
<evidence type="ECO:0000313" key="1">
    <source>
        <dbReference type="EMBL" id="KAA0973731.1"/>
    </source>
</evidence>
<dbReference type="RefSeq" id="WP_149620644.1">
    <property type="nucleotide sequence ID" value="NZ_VOBL01000022.1"/>
</dbReference>